<evidence type="ECO:0000313" key="2">
    <source>
        <dbReference type="EMBL" id="PVD23026.1"/>
    </source>
</evidence>
<keyword evidence="3" id="KW-1185">Reference proteome</keyword>
<comment type="caution">
    <text evidence="2">The sequence shown here is derived from an EMBL/GenBank/DDBJ whole genome shotgun (WGS) entry which is preliminary data.</text>
</comment>
<accession>A0A2T7NPE4</accession>
<feature type="compositionally biased region" description="Low complexity" evidence="1">
    <location>
        <begin position="78"/>
        <end position="97"/>
    </location>
</feature>
<name>A0A2T7NPE4_POMCA</name>
<evidence type="ECO:0000256" key="1">
    <source>
        <dbReference type="SAM" id="MobiDB-lite"/>
    </source>
</evidence>
<organism evidence="2 3">
    <name type="scientific">Pomacea canaliculata</name>
    <name type="common">Golden apple snail</name>
    <dbReference type="NCBI Taxonomy" id="400727"/>
    <lineage>
        <taxon>Eukaryota</taxon>
        <taxon>Metazoa</taxon>
        <taxon>Spiralia</taxon>
        <taxon>Lophotrochozoa</taxon>
        <taxon>Mollusca</taxon>
        <taxon>Gastropoda</taxon>
        <taxon>Caenogastropoda</taxon>
        <taxon>Architaenioglossa</taxon>
        <taxon>Ampullarioidea</taxon>
        <taxon>Ampullariidae</taxon>
        <taxon>Pomacea</taxon>
    </lineage>
</organism>
<dbReference type="Proteomes" id="UP000245119">
    <property type="component" value="Linkage Group LG10"/>
</dbReference>
<evidence type="ECO:0000313" key="3">
    <source>
        <dbReference type="Proteomes" id="UP000245119"/>
    </source>
</evidence>
<dbReference type="EMBL" id="PZQS01000010">
    <property type="protein sequence ID" value="PVD23026.1"/>
    <property type="molecule type" value="Genomic_DNA"/>
</dbReference>
<sequence>MEGLARASSLKQRRVMRVQRFVQREENVHVLQGASEDSVVTSATPGVESGQCQGLSLQAVSVTRHRSLSSSIMEVRSDSSGSSTTTTTTAVCRSSPVSPLPPVSPPAAGAFRRVHRPSFLGGLSRARSFRREREMAGRDARVDGLSTCVCAMSCCRAEKWCGRVGG</sequence>
<protein>
    <submittedName>
        <fullName evidence="2">Uncharacterized protein</fullName>
    </submittedName>
</protein>
<feature type="region of interest" description="Disordered" evidence="1">
    <location>
        <begin position="70"/>
        <end position="109"/>
    </location>
</feature>
<reference evidence="2 3" key="1">
    <citation type="submission" date="2018-04" db="EMBL/GenBank/DDBJ databases">
        <title>The genome of golden apple snail Pomacea canaliculata provides insight into stress tolerance and invasive adaptation.</title>
        <authorList>
            <person name="Liu C."/>
            <person name="Liu B."/>
            <person name="Ren Y."/>
            <person name="Zhang Y."/>
            <person name="Wang H."/>
            <person name="Li S."/>
            <person name="Jiang F."/>
            <person name="Yin L."/>
            <person name="Zhang G."/>
            <person name="Qian W."/>
            <person name="Fan W."/>
        </authorList>
    </citation>
    <scope>NUCLEOTIDE SEQUENCE [LARGE SCALE GENOMIC DNA]</scope>
    <source>
        <strain evidence="2">SZHN2017</strain>
        <tissue evidence="2">Muscle</tissue>
    </source>
</reference>
<dbReference type="AlphaFoldDB" id="A0A2T7NPE4"/>
<proteinExistence type="predicted"/>
<gene>
    <name evidence="2" type="ORF">C0Q70_16287</name>
</gene>